<protein>
    <recommendedName>
        <fullName evidence="4">Transporter</fullName>
    </recommendedName>
</protein>
<name>A0ABT8F5B8_9BACT</name>
<evidence type="ECO:0000313" key="3">
    <source>
        <dbReference type="Proteomes" id="UP001168552"/>
    </source>
</evidence>
<organism evidence="2 3">
    <name type="scientific">Shiella aurantiaca</name>
    <dbReference type="NCBI Taxonomy" id="3058365"/>
    <lineage>
        <taxon>Bacteria</taxon>
        <taxon>Pseudomonadati</taxon>
        <taxon>Bacteroidota</taxon>
        <taxon>Cytophagia</taxon>
        <taxon>Cytophagales</taxon>
        <taxon>Shiellaceae</taxon>
        <taxon>Shiella</taxon>
    </lineage>
</organism>
<evidence type="ECO:0008006" key="4">
    <source>
        <dbReference type="Google" id="ProtNLM"/>
    </source>
</evidence>
<gene>
    <name evidence="2" type="ORF">QWY31_07880</name>
</gene>
<accession>A0ABT8F5B8</accession>
<dbReference type="RefSeq" id="WP_320003941.1">
    <property type="nucleotide sequence ID" value="NZ_JAUHJS010000003.1"/>
</dbReference>
<reference evidence="2" key="1">
    <citation type="submission" date="2023-06" db="EMBL/GenBank/DDBJ databases">
        <title>Cytophagales bacterium Strain LB-30, isolated from soil.</title>
        <authorList>
            <person name="Liu B."/>
        </authorList>
    </citation>
    <scope>NUCLEOTIDE SEQUENCE</scope>
    <source>
        <strain evidence="2">LB-30</strain>
    </source>
</reference>
<proteinExistence type="predicted"/>
<sequence>MIRYILLALLSLSVYNTYGCNACGCGVSAGYVGGGHQSGTYAGIAYAYRAFHTRPSSGASSQESFQRMDLKVGWQWNKWSQVRVNIPYMYTQQSTGEEQIMNSGLGDVSTMLFFSLTSLLNSELPYSIYLGGGVKMPTGEYLAIQNGLWLNPNLQVGRGSWDFPLYASLERNWDAINLALDLGYTINGENRLNYRFGNQLQSTLRVYKNLSQNSLSKIIDVGGFVEHYGYNREKGTEIFETQGSLMGGQGGFSLESERFRLGAFAKFPIWQSLFQGQVQSKPAVQINLSVRLLK</sequence>
<feature type="chain" id="PRO_5046234197" description="Transporter" evidence="1">
    <location>
        <begin position="23"/>
        <end position="294"/>
    </location>
</feature>
<keyword evidence="3" id="KW-1185">Reference proteome</keyword>
<dbReference type="EMBL" id="JAUHJS010000003">
    <property type="protein sequence ID" value="MDN4165416.1"/>
    <property type="molecule type" value="Genomic_DNA"/>
</dbReference>
<feature type="signal peptide" evidence="1">
    <location>
        <begin position="1"/>
        <end position="22"/>
    </location>
</feature>
<evidence type="ECO:0000256" key="1">
    <source>
        <dbReference type="SAM" id="SignalP"/>
    </source>
</evidence>
<comment type="caution">
    <text evidence="2">The sequence shown here is derived from an EMBL/GenBank/DDBJ whole genome shotgun (WGS) entry which is preliminary data.</text>
</comment>
<dbReference type="Proteomes" id="UP001168552">
    <property type="component" value="Unassembled WGS sequence"/>
</dbReference>
<evidence type="ECO:0000313" key="2">
    <source>
        <dbReference type="EMBL" id="MDN4165416.1"/>
    </source>
</evidence>
<keyword evidence="1" id="KW-0732">Signal</keyword>